<protein>
    <recommendedName>
        <fullName evidence="2">DUF2059 domain-containing protein</fullName>
    </recommendedName>
</protein>
<keyword evidence="1" id="KW-0732">Signal</keyword>
<evidence type="ECO:0000259" key="2">
    <source>
        <dbReference type="Pfam" id="PF09832"/>
    </source>
</evidence>
<dbReference type="AlphaFoldDB" id="A0A1T1HCZ0"/>
<feature type="domain" description="DUF2059" evidence="2">
    <location>
        <begin position="89"/>
        <end position="144"/>
    </location>
</feature>
<sequence length="272" mass="29834">MIKKMNRICMAVLVLTLGLISPAQAAPSGKDVTQLLDISGVSAQISEFPLAIKEGIADAVDEGRISSDSAFKVQQQIDLSLNEAVILSDISQSLKTEMSAAEVNELLTWFDSELGRRITSEEAKASEPDSQALMMAHVQSLMQDQSRMALAAQINKAAGVTDITLDMQKQVASAIFVVLERSSGEGGDIDLDGFHRQLMMSESETRQQIDQMVTIALAFTYRNLDQSTLQSYIRFLSQPTTQKFNQTVQQSINNSIEQVVRQWAANMSVAAR</sequence>
<feature type="signal peptide" evidence="1">
    <location>
        <begin position="1"/>
        <end position="25"/>
    </location>
</feature>
<accession>A0A1T1HCZ0</accession>
<dbReference type="Pfam" id="PF09832">
    <property type="entry name" value="DUF2059"/>
    <property type="match status" value="1"/>
</dbReference>
<dbReference type="EMBL" id="MTSD02000002">
    <property type="protein sequence ID" value="OOV87718.1"/>
    <property type="molecule type" value="Genomic_DNA"/>
</dbReference>
<evidence type="ECO:0000256" key="1">
    <source>
        <dbReference type="SAM" id="SignalP"/>
    </source>
</evidence>
<reference evidence="3" key="1">
    <citation type="submission" date="2017-02" db="EMBL/GenBank/DDBJ databases">
        <title>Draft Genome Sequence of the Salt Water Bacterium Oceanospirillum linum ATCC 11336.</title>
        <authorList>
            <person name="Trachtenberg A.M."/>
            <person name="Carney J.G."/>
            <person name="Linnane J.D."/>
            <person name="Rheaume B.A."/>
            <person name="Pitts N.L."/>
            <person name="Mykles D.L."/>
            <person name="Maclea K.S."/>
        </authorList>
    </citation>
    <scope>NUCLEOTIDE SEQUENCE [LARGE SCALE GENOMIC DNA]</scope>
    <source>
        <strain evidence="3">ATCC 11336</strain>
    </source>
</reference>
<dbReference type="RefSeq" id="WP_078319063.1">
    <property type="nucleotide sequence ID" value="NZ_FXTS01000002.1"/>
</dbReference>
<evidence type="ECO:0000313" key="4">
    <source>
        <dbReference type="Proteomes" id="UP000190064"/>
    </source>
</evidence>
<proteinExistence type="predicted"/>
<evidence type="ECO:0000313" key="3">
    <source>
        <dbReference type="EMBL" id="OOV87718.1"/>
    </source>
</evidence>
<name>A0A1T1HCZ0_OCELI</name>
<feature type="chain" id="PRO_5010575463" description="DUF2059 domain-containing protein" evidence="1">
    <location>
        <begin position="26"/>
        <end position="272"/>
    </location>
</feature>
<organism evidence="3 4">
    <name type="scientific">Oceanospirillum linum</name>
    <dbReference type="NCBI Taxonomy" id="966"/>
    <lineage>
        <taxon>Bacteria</taxon>
        <taxon>Pseudomonadati</taxon>
        <taxon>Pseudomonadota</taxon>
        <taxon>Gammaproteobacteria</taxon>
        <taxon>Oceanospirillales</taxon>
        <taxon>Oceanospirillaceae</taxon>
        <taxon>Oceanospirillum</taxon>
    </lineage>
</organism>
<keyword evidence="4" id="KW-1185">Reference proteome</keyword>
<comment type="caution">
    <text evidence="3">The sequence shown here is derived from an EMBL/GenBank/DDBJ whole genome shotgun (WGS) entry which is preliminary data.</text>
</comment>
<dbReference type="InterPro" id="IPR018637">
    <property type="entry name" value="DUF2059"/>
</dbReference>
<gene>
    <name evidence="3" type="ORF">BTA35_0206825</name>
</gene>
<dbReference type="Proteomes" id="UP000190064">
    <property type="component" value="Unassembled WGS sequence"/>
</dbReference>